<feature type="domain" description="DEAD-box RNA helicase Q" evidence="11">
    <location>
        <begin position="273"/>
        <end position="302"/>
    </location>
</feature>
<dbReference type="SMART" id="SM01178">
    <property type="entry name" value="DUF4217"/>
    <property type="match status" value="1"/>
</dbReference>
<dbReference type="PROSITE" id="PS51194">
    <property type="entry name" value="HELICASE_CTER"/>
    <property type="match status" value="1"/>
</dbReference>
<keyword evidence="13" id="KW-1185">Reference proteome</keyword>
<feature type="compositionally biased region" description="Basic residues" evidence="8">
    <location>
        <begin position="31"/>
        <end position="45"/>
    </location>
</feature>
<dbReference type="SUPFAM" id="SSF52540">
    <property type="entry name" value="P-loop containing nucleoside triphosphate hydrolases"/>
    <property type="match status" value="1"/>
</dbReference>
<dbReference type="Pfam" id="PF00271">
    <property type="entry name" value="Helicase_C"/>
    <property type="match status" value="1"/>
</dbReference>
<comment type="domain">
    <text evidence="7">The Q motif is unique to and characteristic of the DEAD box family of RNA helicases and controls ATP binding and hydrolysis.</text>
</comment>
<dbReference type="Proteomes" id="UP001168990">
    <property type="component" value="Unassembled WGS sequence"/>
</dbReference>
<feature type="domain" description="Helicase ATP-binding" evidence="9">
    <location>
        <begin position="305"/>
        <end position="609"/>
    </location>
</feature>
<dbReference type="InterPro" id="IPR011545">
    <property type="entry name" value="DEAD/DEAH_box_helicase_dom"/>
</dbReference>
<keyword evidence="3 7" id="KW-0347">Helicase</keyword>
<dbReference type="InterPro" id="IPR014001">
    <property type="entry name" value="Helicase_ATP-bd"/>
</dbReference>
<evidence type="ECO:0000313" key="13">
    <source>
        <dbReference type="Proteomes" id="UP001168990"/>
    </source>
</evidence>
<dbReference type="PROSITE" id="PS51192">
    <property type="entry name" value="HELICASE_ATP_BIND_1"/>
    <property type="match status" value="1"/>
</dbReference>
<dbReference type="GO" id="GO:0010468">
    <property type="term" value="P:regulation of gene expression"/>
    <property type="evidence" value="ECO:0007669"/>
    <property type="project" value="UniProtKB-ARBA"/>
</dbReference>
<dbReference type="EMBL" id="JAQQBS010000002">
    <property type="protein sequence ID" value="KAK0172219.1"/>
    <property type="molecule type" value="Genomic_DNA"/>
</dbReference>
<gene>
    <name evidence="12" type="ORF">PV328_005566</name>
</gene>
<evidence type="ECO:0000256" key="1">
    <source>
        <dbReference type="ARBA" id="ARBA00022741"/>
    </source>
</evidence>
<evidence type="ECO:0000259" key="9">
    <source>
        <dbReference type="PROSITE" id="PS51192"/>
    </source>
</evidence>
<evidence type="ECO:0000259" key="11">
    <source>
        <dbReference type="PROSITE" id="PS51195"/>
    </source>
</evidence>
<dbReference type="GO" id="GO:0003724">
    <property type="term" value="F:RNA helicase activity"/>
    <property type="evidence" value="ECO:0007669"/>
    <property type="project" value="UniProtKB-EC"/>
</dbReference>
<keyword evidence="5 7" id="KW-0694">RNA-binding</keyword>
<dbReference type="CDD" id="cd18787">
    <property type="entry name" value="SF2_C_DEAD"/>
    <property type="match status" value="1"/>
</dbReference>
<comment type="catalytic activity">
    <reaction evidence="7">
        <text>ATP + H2O = ADP + phosphate + H(+)</text>
        <dbReference type="Rhea" id="RHEA:13065"/>
        <dbReference type="ChEBI" id="CHEBI:15377"/>
        <dbReference type="ChEBI" id="CHEBI:15378"/>
        <dbReference type="ChEBI" id="CHEBI:30616"/>
        <dbReference type="ChEBI" id="CHEBI:43474"/>
        <dbReference type="ChEBI" id="CHEBI:456216"/>
        <dbReference type="EC" id="3.6.4.13"/>
    </reaction>
</comment>
<dbReference type="InterPro" id="IPR027417">
    <property type="entry name" value="P-loop_NTPase"/>
</dbReference>
<feature type="region of interest" description="Disordered" evidence="8">
    <location>
        <begin position="552"/>
        <end position="577"/>
    </location>
</feature>
<feature type="domain" description="Helicase C-terminal" evidence="10">
    <location>
        <begin position="635"/>
        <end position="816"/>
    </location>
</feature>
<dbReference type="GO" id="GO:0005524">
    <property type="term" value="F:ATP binding"/>
    <property type="evidence" value="ECO:0007669"/>
    <property type="project" value="UniProtKB-UniRule"/>
</dbReference>
<dbReference type="InterPro" id="IPR025313">
    <property type="entry name" value="SPB4-like_CTE"/>
</dbReference>
<evidence type="ECO:0000313" key="12">
    <source>
        <dbReference type="EMBL" id="KAK0172219.1"/>
    </source>
</evidence>
<dbReference type="SMART" id="SM00490">
    <property type="entry name" value="HELICc"/>
    <property type="match status" value="1"/>
</dbReference>
<feature type="compositionally biased region" description="Acidic residues" evidence="8">
    <location>
        <begin position="556"/>
        <end position="571"/>
    </location>
</feature>
<dbReference type="InterPro" id="IPR014014">
    <property type="entry name" value="RNA_helicase_DEAD_Q_motif"/>
</dbReference>
<dbReference type="AlphaFoldDB" id="A0AA39FMZ0"/>
<dbReference type="CDD" id="cd17949">
    <property type="entry name" value="DEADc_DDX31"/>
    <property type="match status" value="1"/>
</dbReference>
<accession>A0AA39FMZ0</accession>
<dbReference type="SMART" id="SM00487">
    <property type="entry name" value="DEXDc"/>
    <property type="match status" value="1"/>
</dbReference>
<organism evidence="12 13">
    <name type="scientific">Microctonus aethiopoides</name>
    <dbReference type="NCBI Taxonomy" id="144406"/>
    <lineage>
        <taxon>Eukaryota</taxon>
        <taxon>Metazoa</taxon>
        <taxon>Ecdysozoa</taxon>
        <taxon>Arthropoda</taxon>
        <taxon>Hexapoda</taxon>
        <taxon>Insecta</taxon>
        <taxon>Pterygota</taxon>
        <taxon>Neoptera</taxon>
        <taxon>Endopterygota</taxon>
        <taxon>Hymenoptera</taxon>
        <taxon>Apocrita</taxon>
        <taxon>Ichneumonoidea</taxon>
        <taxon>Braconidae</taxon>
        <taxon>Euphorinae</taxon>
        <taxon>Microctonus</taxon>
    </lineage>
</organism>
<keyword evidence="2 7" id="KW-0378">Hydrolase</keyword>
<dbReference type="InterPro" id="IPR000629">
    <property type="entry name" value="RNA-helicase_DEAD-box_CS"/>
</dbReference>
<comment type="caution">
    <text evidence="12">The sequence shown here is derived from an EMBL/GenBank/DDBJ whole genome shotgun (WGS) entry which is preliminary data.</text>
</comment>
<dbReference type="PROSITE" id="PS51195">
    <property type="entry name" value="Q_MOTIF"/>
    <property type="match status" value="1"/>
</dbReference>
<feature type="short sequence motif" description="Q motif" evidence="6">
    <location>
        <begin position="273"/>
        <end position="302"/>
    </location>
</feature>
<dbReference type="Pfam" id="PF00270">
    <property type="entry name" value="DEAD"/>
    <property type="match status" value="1"/>
</dbReference>
<keyword evidence="1 7" id="KW-0547">Nucleotide-binding</keyword>
<reference evidence="12" key="2">
    <citation type="submission" date="2023-03" db="EMBL/GenBank/DDBJ databases">
        <authorList>
            <person name="Inwood S.N."/>
            <person name="Skelly J.G."/>
            <person name="Guhlin J."/>
            <person name="Harrop T.W.R."/>
            <person name="Goldson S.G."/>
            <person name="Dearden P.K."/>
        </authorList>
    </citation>
    <scope>NUCLEOTIDE SEQUENCE</scope>
    <source>
        <strain evidence="12">Irish</strain>
        <tissue evidence="12">Whole body</tissue>
    </source>
</reference>
<evidence type="ECO:0000256" key="6">
    <source>
        <dbReference type="PROSITE-ProRule" id="PRU00552"/>
    </source>
</evidence>
<dbReference type="PANTHER" id="PTHR24031">
    <property type="entry name" value="RNA HELICASE"/>
    <property type="match status" value="1"/>
</dbReference>
<dbReference type="GO" id="GO:0003723">
    <property type="term" value="F:RNA binding"/>
    <property type="evidence" value="ECO:0007669"/>
    <property type="project" value="UniProtKB-UniRule"/>
</dbReference>
<feature type="compositionally biased region" description="Polar residues" evidence="8">
    <location>
        <begin position="63"/>
        <end position="73"/>
    </location>
</feature>
<evidence type="ECO:0000256" key="8">
    <source>
        <dbReference type="SAM" id="MobiDB-lite"/>
    </source>
</evidence>
<dbReference type="Gene3D" id="3.40.50.300">
    <property type="entry name" value="P-loop containing nucleotide triphosphate hydrolases"/>
    <property type="match status" value="2"/>
</dbReference>
<proteinExistence type="inferred from homology"/>
<evidence type="ECO:0000256" key="3">
    <source>
        <dbReference type="ARBA" id="ARBA00022806"/>
    </source>
</evidence>
<feature type="region of interest" description="Disordered" evidence="8">
    <location>
        <begin position="194"/>
        <end position="235"/>
    </location>
</feature>
<evidence type="ECO:0000256" key="4">
    <source>
        <dbReference type="ARBA" id="ARBA00022840"/>
    </source>
</evidence>
<feature type="compositionally biased region" description="Polar residues" evidence="8">
    <location>
        <begin position="1"/>
        <end position="20"/>
    </location>
</feature>
<feature type="region of interest" description="Disordered" evidence="8">
    <location>
        <begin position="899"/>
        <end position="967"/>
    </location>
</feature>
<comment type="function">
    <text evidence="7">RNA helicase.</text>
</comment>
<dbReference type="EC" id="3.6.4.13" evidence="7"/>
<evidence type="ECO:0000256" key="5">
    <source>
        <dbReference type="ARBA" id="ARBA00022884"/>
    </source>
</evidence>
<evidence type="ECO:0000256" key="7">
    <source>
        <dbReference type="RuleBase" id="RU365068"/>
    </source>
</evidence>
<evidence type="ECO:0000259" key="10">
    <source>
        <dbReference type="PROSITE" id="PS51194"/>
    </source>
</evidence>
<protein>
    <recommendedName>
        <fullName evidence="7">ATP-dependent RNA helicase</fullName>
        <ecNumber evidence="7">3.6.4.13</ecNumber>
    </recommendedName>
</protein>
<keyword evidence="4 7" id="KW-0067">ATP-binding</keyword>
<name>A0AA39FMZ0_9HYME</name>
<dbReference type="Pfam" id="PF13959">
    <property type="entry name" value="CTE_SPB4"/>
    <property type="match status" value="1"/>
</dbReference>
<dbReference type="InterPro" id="IPR001650">
    <property type="entry name" value="Helicase_C-like"/>
</dbReference>
<feature type="region of interest" description="Disordered" evidence="8">
    <location>
        <begin position="1"/>
        <end position="74"/>
    </location>
</feature>
<reference evidence="12" key="1">
    <citation type="journal article" date="2023" name="bioRxiv">
        <title>Scaffold-level genome assemblies of two parasitoid biocontrol wasps reveal the parthenogenesis mechanism and an associated novel virus.</title>
        <authorList>
            <person name="Inwood S."/>
            <person name="Skelly J."/>
            <person name="Guhlin J."/>
            <person name="Harrop T."/>
            <person name="Goldson S."/>
            <person name="Dearden P."/>
        </authorList>
    </citation>
    <scope>NUCLEOTIDE SEQUENCE</scope>
    <source>
        <strain evidence="12">Irish</strain>
        <tissue evidence="12">Whole body</tissue>
    </source>
</reference>
<dbReference type="GO" id="GO:0016787">
    <property type="term" value="F:hydrolase activity"/>
    <property type="evidence" value="ECO:0007669"/>
    <property type="project" value="UniProtKB-KW"/>
</dbReference>
<comment type="similarity">
    <text evidence="7">Belongs to the DEAD box helicase family.</text>
</comment>
<dbReference type="PROSITE" id="PS00039">
    <property type="entry name" value="DEAD_ATP_HELICASE"/>
    <property type="match status" value="1"/>
</dbReference>
<evidence type="ECO:0000256" key="2">
    <source>
        <dbReference type="ARBA" id="ARBA00022801"/>
    </source>
</evidence>
<sequence length="967" mass="108926">MDISLNVSVGPTERNGTSTKSRNKSEFFKPASKRGATKKLSKHVKNSNNNDGTDESNIAKKINSPTTNASGINDNKRIKQKSLGMIVAKNRACINNTSMVVNDNKKKNINVTNNKVVHSEINESEKATTVSFIKNNKATGLKTILAKPRIEDRPTKSLSDIFSNKIPTDSTSDDNNLLKSNVVSGEKIIHTRIEDNSSEQSERFINNKRPTKSKMKDRKVDNKFDNTKNNSSDKPYNKFSGKISSLFGNNPDVPTIGQRLVKPVNEAVFSEKITFSDLDIHPFMVSNLMQNMSINKPTVVQQKSIPQILSGKDILIRSQTGSGKTLAYALPIVESLHKIRPKLTRNSGLRALVVVPTRELALQTYECFLKLVKSFTWIVPGYLVGGEKRKAEKARLRRGCSILVATPGRLLDHIKHTEVLKINDVKCFVLDEADRMLDMGYEKDISGIVDALKGSISQEDNSGYDAMKIFRENSKKSHDDEIINSEINTKVEEKKEIVDEIQSDNENNDSNIEDNIKTQQEYHSGTDSDNDDDQKFPIKLKELKKKNTVKNTMEKTDDEIEKPCNDDDDDDKDNHDNTMSRRQTILLSATLTNAVEKLAGLTMSNPVFVDAAEENLINNHGNLNEINEDLIVPESVIQSYVVIPPKLKLVTLSAYIAGKCQKAGAHKILVFVATQDMVDYYTDIMSSVLCSLSENDDEDADPLVDIKFFKLHGSMTQKERTEVFKTFRTTRSGVLLCTDVAARGLDMPKVNTVIQFTGPLSPRDYVHRIGRTARAGTSGTAIIFLTPPEIDFIRTLESRRIRIKQDNMNDILNNLMGPLSRHNTVEATATDLQNRFENLVISQPKFHSAACRAYTSWVRFYSTYPRDMREIFNRRDLHLGHYAKSFALRDPPQRIGIIGKQLQEKNPSKVEHNNRLSVKRPEHINNQKQQRGNNEYRGPKPGLLKRSRMLNTSEYGDGLEPIKKSKK</sequence>
<feature type="compositionally biased region" description="Basic and acidic residues" evidence="8">
    <location>
        <begin position="902"/>
        <end position="925"/>
    </location>
</feature>